<dbReference type="GO" id="GO:0006741">
    <property type="term" value="P:NADP+ biosynthetic process"/>
    <property type="evidence" value="ECO:0007669"/>
    <property type="project" value="UniProtKB-UniRule"/>
</dbReference>
<dbReference type="EMBL" id="RXIH01000007">
    <property type="protein sequence ID" value="RZN57416.1"/>
    <property type="molecule type" value="Genomic_DNA"/>
</dbReference>
<comment type="similarity">
    <text evidence="8">Belongs to the NAD kinase family.</text>
</comment>
<dbReference type="Proteomes" id="UP000317265">
    <property type="component" value="Unassembled WGS sequence"/>
</dbReference>
<dbReference type="Gene3D" id="2.60.200.30">
    <property type="entry name" value="Probable inorganic polyphosphate/atp-NAD kinase, domain 2"/>
    <property type="match status" value="1"/>
</dbReference>
<evidence type="ECO:0000313" key="12">
    <source>
        <dbReference type="Proteomes" id="UP000317265"/>
    </source>
</evidence>
<gene>
    <name evidence="8" type="primary">nadK</name>
    <name evidence="10" type="ORF">DSO09_06425</name>
    <name evidence="9" type="ORF">EF809_00940</name>
</gene>
<evidence type="ECO:0000256" key="4">
    <source>
        <dbReference type="ARBA" id="ARBA00022777"/>
    </source>
</evidence>
<feature type="binding site" evidence="8">
    <location>
        <position position="155"/>
    </location>
    <ligand>
        <name>NAD(+)</name>
        <dbReference type="ChEBI" id="CHEBI:57540"/>
    </ligand>
</feature>
<keyword evidence="3 8" id="KW-0547">Nucleotide-binding</keyword>
<dbReference type="Gene3D" id="3.40.50.10330">
    <property type="entry name" value="Probable inorganic polyphosphate/atp-NAD kinase, domain 1"/>
    <property type="match status" value="1"/>
</dbReference>
<evidence type="ECO:0000313" key="9">
    <source>
        <dbReference type="EMBL" id="RZN57416.1"/>
    </source>
</evidence>
<dbReference type="Pfam" id="PF01513">
    <property type="entry name" value="NAD_kinase"/>
    <property type="match status" value="1"/>
</dbReference>
<comment type="caution">
    <text evidence="8">Lacks conserved residue(s) required for the propagation of feature annotation.</text>
</comment>
<dbReference type="HAMAP" id="MF_00361">
    <property type="entry name" value="NAD_kinase"/>
    <property type="match status" value="1"/>
</dbReference>
<evidence type="ECO:0000256" key="7">
    <source>
        <dbReference type="ARBA" id="ARBA00023027"/>
    </source>
</evidence>
<feature type="active site" description="Proton acceptor" evidence="8">
    <location>
        <position position="60"/>
    </location>
</feature>
<dbReference type="Proteomes" id="UP000316080">
    <property type="component" value="Unassembled WGS sequence"/>
</dbReference>
<feature type="binding site" evidence="8">
    <location>
        <begin position="168"/>
        <end position="173"/>
    </location>
    <ligand>
        <name>NAD(+)</name>
        <dbReference type="ChEBI" id="CHEBI:57540"/>
    </ligand>
</feature>
<keyword evidence="1 8" id="KW-0963">Cytoplasm</keyword>
<dbReference type="InterPro" id="IPR017437">
    <property type="entry name" value="ATP-NAD_kinase_PpnK-typ_C"/>
</dbReference>
<accession>A0A520KGT5</accession>
<dbReference type="PANTHER" id="PTHR20275:SF43">
    <property type="entry name" value="BIFUNCTIONAL NADP PHOSPHATASE_NAD KINASE"/>
    <property type="match status" value="1"/>
</dbReference>
<dbReference type="InterPro" id="IPR016064">
    <property type="entry name" value="NAD/diacylglycerol_kinase_sf"/>
</dbReference>
<dbReference type="InterPro" id="IPR002504">
    <property type="entry name" value="NADK"/>
</dbReference>
<comment type="caution">
    <text evidence="9">The sequence shown here is derived from an EMBL/GenBank/DDBJ whole genome shotgun (WGS) entry which is preliminary data.</text>
</comment>
<evidence type="ECO:0000256" key="2">
    <source>
        <dbReference type="ARBA" id="ARBA00022679"/>
    </source>
</evidence>
<evidence type="ECO:0000256" key="1">
    <source>
        <dbReference type="ARBA" id="ARBA00022490"/>
    </source>
</evidence>
<evidence type="ECO:0000256" key="8">
    <source>
        <dbReference type="HAMAP-Rule" id="MF_00361"/>
    </source>
</evidence>
<sequence length="271" mass="30603">MTKLRTIIVHKRKSLEAERLSKDIGKYLESNHISVEYIDLDKFDRIDRNIADLVIVIGGDGTLIRTVHKVEEVPILGIKFGAIGFLCETTPENAKNTIDKILAGNYYLDKRTLLSVEYLDKNYIVVNETLITASKTSKIISFSIFKNEKLVYNGKADGLIVSTVTGSTAYAFSAGGCIIDPELDVIELVMICPLSIITRPFIFPGSCKLKILLQKNDYDGLLIIDGDEVCKISYDAPIKIEKYNKFALFIRTEPFDFYKRIKEKIILSMEK</sequence>
<feature type="binding site" evidence="8">
    <location>
        <position position="65"/>
    </location>
    <ligand>
        <name>NAD(+)</name>
        <dbReference type="ChEBI" id="CHEBI:57540"/>
    </ligand>
</feature>
<dbReference type="Pfam" id="PF20143">
    <property type="entry name" value="NAD_kinase_C"/>
    <property type="match status" value="1"/>
</dbReference>
<dbReference type="GO" id="GO:0005524">
    <property type="term" value="F:ATP binding"/>
    <property type="evidence" value="ECO:0007669"/>
    <property type="project" value="UniProtKB-KW"/>
</dbReference>
<dbReference type="EMBL" id="QNVI01000065">
    <property type="protein sequence ID" value="TDA37725.1"/>
    <property type="molecule type" value="Genomic_DNA"/>
</dbReference>
<comment type="subcellular location">
    <subcellularLocation>
        <location evidence="8">Cytoplasm</location>
    </subcellularLocation>
</comment>
<dbReference type="InterPro" id="IPR017438">
    <property type="entry name" value="ATP-NAD_kinase_N"/>
</dbReference>
<evidence type="ECO:0000313" key="10">
    <source>
        <dbReference type="EMBL" id="TDA37725.1"/>
    </source>
</evidence>
<evidence type="ECO:0000256" key="3">
    <source>
        <dbReference type="ARBA" id="ARBA00022741"/>
    </source>
</evidence>
<dbReference type="AlphaFoldDB" id="A0A520KGT5"/>
<comment type="catalytic activity">
    <reaction evidence="8">
        <text>NAD(+) + ATP = ADP + NADP(+) + H(+)</text>
        <dbReference type="Rhea" id="RHEA:18629"/>
        <dbReference type="ChEBI" id="CHEBI:15378"/>
        <dbReference type="ChEBI" id="CHEBI:30616"/>
        <dbReference type="ChEBI" id="CHEBI:57540"/>
        <dbReference type="ChEBI" id="CHEBI:58349"/>
        <dbReference type="ChEBI" id="CHEBI:456216"/>
        <dbReference type="EC" id="2.7.1.23"/>
    </reaction>
</comment>
<keyword evidence="7 8" id="KW-0520">NAD</keyword>
<comment type="function">
    <text evidence="8">Involved in the regulation of the intracellular balance of NAD and NADP, and is a key enzyme in the biosynthesis of NADP. Catalyzes specifically the phosphorylation on 2'-hydroxyl of the adenosine moiety of NAD to yield NADP.</text>
</comment>
<feature type="binding site" evidence="8">
    <location>
        <position position="157"/>
    </location>
    <ligand>
        <name>NAD(+)</name>
        <dbReference type="ChEBI" id="CHEBI:57540"/>
    </ligand>
</feature>
<name>A0A520KGT5_9CREN</name>
<evidence type="ECO:0000313" key="11">
    <source>
        <dbReference type="Proteomes" id="UP000316080"/>
    </source>
</evidence>
<reference evidence="9 11" key="2">
    <citation type="journal article" date="2019" name="Nat. Microbiol.">
        <title>Wide diversity of methane and short-chain alkane metabolisms in uncultured archaea.</title>
        <authorList>
            <person name="Borrel G."/>
            <person name="Adam P.S."/>
            <person name="McKay L.J."/>
            <person name="Chen L.X."/>
            <person name="Sierra-Garcia I.N."/>
            <person name="Sieber C.M."/>
            <person name="Letourneur Q."/>
            <person name="Ghozlane A."/>
            <person name="Andersen G.L."/>
            <person name="Li W.J."/>
            <person name="Hallam S.J."/>
            <person name="Muyzer G."/>
            <person name="de Oliveira V.M."/>
            <person name="Inskeep W.P."/>
            <person name="Banfield J.F."/>
            <person name="Gribaldo S."/>
        </authorList>
    </citation>
    <scope>NUCLEOTIDE SEQUENCE [LARGE SCALE GENOMIC DNA]</scope>
    <source>
        <strain evidence="9">Verst-YHS</strain>
    </source>
</reference>
<dbReference type="GO" id="GO:0046872">
    <property type="term" value="F:metal ion binding"/>
    <property type="evidence" value="ECO:0007669"/>
    <property type="project" value="UniProtKB-UniRule"/>
</dbReference>
<reference evidence="10 12" key="1">
    <citation type="journal article" date="2019" name="Nat. Microbiol.">
        <title>Expanding anaerobic alkane metabolism in the domain of Archaea.</title>
        <authorList>
            <person name="Wang Y."/>
            <person name="Wegener G."/>
            <person name="Hou J."/>
            <person name="Wang F."/>
            <person name="Xiao X."/>
        </authorList>
    </citation>
    <scope>NUCLEOTIDE SEQUENCE [LARGE SCALE GENOMIC DNA]</scope>
    <source>
        <strain evidence="10">WYZ-LMO11</strain>
    </source>
</reference>
<dbReference type="EC" id="2.7.1.23" evidence="8"/>
<organism evidence="9 11">
    <name type="scientific">Thermoproteota archaeon</name>
    <dbReference type="NCBI Taxonomy" id="2056631"/>
    <lineage>
        <taxon>Archaea</taxon>
        <taxon>Thermoproteota</taxon>
    </lineage>
</organism>
<dbReference type="PANTHER" id="PTHR20275">
    <property type="entry name" value="NAD KINASE"/>
    <property type="match status" value="1"/>
</dbReference>
<dbReference type="SUPFAM" id="SSF111331">
    <property type="entry name" value="NAD kinase/diacylglycerol kinase-like"/>
    <property type="match status" value="1"/>
</dbReference>
<feature type="binding site" evidence="8">
    <location>
        <begin position="60"/>
        <end position="61"/>
    </location>
    <ligand>
        <name>NAD(+)</name>
        <dbReference type="ChEBI" id="CHEBI:57540"/>
    </ligand>
</feature>
<keyword evidence="4 8" id="KW-0418">Kinase</keyword>
<comment type="cofactor">
    <cofactor evidence="8">
        <name>a divalent metal cation</name>
        <dbReference type="ChEBI" id="CHEBI:60240"/>
    </cofactor>
</comment>
<protein>
    <recommendedName>
        <fullName evidence="8">NAD kinase</fullName>
        <ecNumber evidence="8">2.7.1.23</ecNumber>
    </recommendedName>
    <alternativeName>
        <fullName evidence="8">ATP-dependent NAD kinase</fullName>
    </alternativeName>
</protein>
<dbReference type="GO" id="GO:0005737">
    <property type="term" value="C:cytoplasm"/>
    <property type="evidence" value="ECO:0007669"/>
    <property type="project" value="UniProtKB-SubCell"/>
</dbReference>
<dbReference type="GO" id="GO:0019674">
    <property type="term" value="P:NAD+ metabolic process"/>
    <property type="evidence" value="ECO:0007669"/>
    <property type="project" value="InterPro"/>
</dbReference>
<feature type="binding site" evidence="8">
    <location>
        <begin position="127"/>
        <end position="128"/>
    </location>
    <ligand>
        <name>NAD(+)</name>
        <dbReference type="ChEBI" id="CHEBI:57540"/>
    </ligand>
</feature>
<keyword evidence="5 8" id="KW-0067">ATP-binding</keyword>
<evidence type="ECO:0000256" key="6">
    <source>
        <dbReference type="ARBA" id="ARBA00022857"/>
    </source>
</evidence>
<dbReference type="GO" id="GO:0003951">
    <property type="term" value="F:NAD+ kinase activity"/>
    <property type="evidence" value="ECO:0007669"/>
    <property type="project" value="UniProtKB-UniRule"/>
</dbReference>
<evidence type="ECO:0000256" key="5">
    <source>
        <dbReference type="ARBA" id="ARBA00022840"/>
    </source>
</evidence>
<proteinExistence type="inferred from homology"/>
<feature type="binding site" evidence="8">
    <location>
        <position position="138"/>
    </location>
    <ligand>
        <name>NAD(+)</name>
        <dbReference type="ChEBI" id="CHEBI:57540"/>
    </ligand>
</feature>
<keyword evidence="6 8" id="KW-0521">NADP</keyword>
<keyword evidence="2 8" id="KW-0808">Transferase</keyword>